<protein>
    <submittedName>
        <fullName evidence="1">Uncharacterized protein</fullName>
    </submittedName>
</protein>
<dbReference type="Proteomes" id="UP001162156">
    <property type="component" value="Unassembled WGS sequence"/>
</dbReference>
<proteinExistence type="predicted"/>
<reference evidence="1" key="1">
    <citation type="journal article" date="2023" name="Insect Mol. Biol.">
        <title>Genome sequencing provides insights into the evolution of gene families encoding plant cell wall-degrading enzymes in longhorned beetles.</title>
        <authorList>
            <person name="Shin N.R."/>
            <person name="Okamura Y."/>
            <person name="Kirsch R."/>
            <person name="Pauchet Y."/>
        </authorList>
    </citation>
    <scope>NUCLEOTIDE SEQUENCE</scope>
    <source>
        <strain evidence="1">RBIC_L_NR</strain>
    </source>
</reference>
<evidence type="ECO:0000313" key="1">
    <source>
        <dbReference type="EMBL" id="KAJ8935448.1"/>
    </source>
</evidence>
<evidence type="ECO:0000313" key="2">
    <source>
        <dbReference type="Proteomes" id="UP001162156"/>
    </source>
</evidence>
<comment type="caution">
    <text evidence="1">The sequence shown here is derived from an EMBL/GenBank/DDBJ whole genome shotgun (WGS) entry which is preliminary data.</text>
</comment>
<dbReference type="EMBL" id="JANEYF010003577">
    <property type="protein sequence ID" value="KAJ8935448.1"/>
    <property type="molecule type" value="Genomic_DNA"/>
</dbReference>
<accession>A0AAV8X9C8</accession>
<dbReference type="AlphaFoldDB" id="A0AAV8X9C8"/>
<keyword evidence="2" id="KW-1185">Reference proteome</keyword>
<gene>
    <name evidence="1" type="ORF">NQ314_012868</name>
</gene>
<name>A0AAV8X9C8_9CUCU</name>
<sequence>MNVRPVFLLAQIEKETAVKVKKQNECPYTLRLRGGGPLSVDDIGGPKSPFLECKSVMDQMDDILRAYKKAIGPCGEATCPYAQNLAEESCKKMCEKIKSPDTSNSISCKSIPCNLQECPYKENTTSSYPAGCGSPKCAYTKYKLGLYIFIEYFKYHLINGIK</sequence>
<organism evidence="1 2">
    <name type="scientific">Rhamnusium bicolor</name>
    <dbReference type="NCBI Taxonomy" id="1586634"/>
    <lineage>
        <taxon>Eukaryota</taxon>
        <taxon>Metazoa</taxon>
        <taxon>Ecdysozoa</taxon>
        <taxon>Arthropoda</taxon>
        <taxon>Hexapoda</taxon>
        <taxon>Insecta</taxon>
        <taxon>Pterygota</taxon>
        <taxon>Neoptera</taxon>
        <taxon>Endopterygota</taxon>
        <taxon>Coleoptera</taxon>
        <taxon>Polyphaga</taxon>
        <taxon>Cucujiformia</taxon>
        <taxon>Chrysomeloidea</taxon>
        <taxon>Cerambycidae</taxon>
        <taxon>Lepturinae</taxon>
        <taxon>Rhagiini</taxon>
        <taxon>Rhamnusium</taxon>
    </lineage>
</organism>